<keyword evidence="2 4" id="KW-0862">Zinc</keyword>
<protein>
    <recommendedName>
        <fullName evidence="6">LIM zinc-binding domain-containing protein</fullName>
    </recommendedName>
</protein>
<dbReference type="InterPro" id="IPR017351">
    <property type="entry name" value="PINCH-1-4-like"/>
</dbReference>
<reference evidence="7 8" key="1">
    <citation type="submission" date="2016-07" db="EMBL/GenBank/DDBJ databases">
        <title>Pervasive Adenine N6-methylation of Active Genes in Fungi.</title>
        <authorList>
            <consortium name="DOE Joint Genome Institute"/>
            <person name="Mondo S.J."/>
            <person name="Dannebaum R.O."/>
            <person name="Kuo R.C."/>
            <person name="Labutti K."/>
            <person name="Haridas S."/>
            <person name="Kuo A."/>
            <person name="Salamov A."/>
            <person name="Ahrendt S.R."/>
            <person name="Lipzen A."/>
            <person name="Sullivan W."/>
            <person name="Andreopoulos W.B."/>
            <person name="Clum A."/>
            <person name="Lindquist E."/>
            <person name="Daum C."/>
            <person name="Ramamoorthy G.K."/>
            <person name="Gryganskyi A."/>
            <person name="Culley D."/>
            <person name="Magnuson J.K."/>
            <person name="James T.Y."/>
            <person name="O'Malley M.A."/>
            <person name="Stajich J.E."/>
            <person name="Spatafora J.W."/>
            <person name="Visel A."/>
            <person name="Grigoriev I.V."/>
        </authorList>
    </citation>
    <scope>NUCLEOTIDE SEQUENCE [LARGE SCALE GENOMIC DNA]</scope>
    <source>
        <strain evidence="7 8">NRRL 1336</strain>
    </source>
</reference>
<feature type="region of interest" description="Disordered" evidence="5">
    <location>
        <begin position="15"/>
        <end position="36"/>
    </location>
</feature>
<keyword evidence="1 4" id="KW-0479">Metal-binding</keyword>
<dbReference type="PROSITE" id="PS50023">
    <property type="entry name" value="LIM_DOMAIN_2"/>
    <property type="match status" value="4"/>
</dbReference>
<feature type="domain" description="LIM zinc-binding" evidence="6">
    <location>
        <begin position="33"/>
        <end position="94"/>
    </location>
</feature>
<dbReference type="AlphaFoldDB" id="A0A1X2I6U6"/>
<evidence type="ECO:0000256" key="5">
    <source>
        <dbReference type="SAM" id="MobiDB-lite"/>
    </source>
</evidence>
<keyword evidence="8" id="KW-1185">Reference proteome</keyword>
<feature type="domain" description="LIM zinc-binding" evidence="6">
    <location>
        <begin position="157"/>
        <end position="218"/>
    </location>
</feature>
<dbReference type="STRING" id="90262.A0A1X2I6U6"/>
<feature type="domain" description="LIM zinc-binding" evidence="6">
    <location>
        <begin position="219"/>
        <end position="278"/>
    </location>
</feature>
<gene>
    <name evidence="7" type="ORF">BCR42DRAFT_111786</name>
</gene>
<feature type="domain" description="LIM zinc-binding" evidence="6">
    <location>
        <begin position="95"/>
        <end position="156"/>
    </location>
</feature>
<evidence type="ECO:0000313" key="7">
    <source>
        <dbReference type="EMBL" id="ORZ10553.1"/>
    </source>
</evidence>
<accession>A0A1X2I6U6</accession>
<dbReference type="PROSITE" id="PS00478">
    <property type="entry name" value="LIM_DOMAIN_1"/>
    <property type="match status" value="3"/>
</dbReference>
<dbReference type="EMBL" id="MCGE01000024">
    <property type="protein sequence ID" value="ORZ10553.1"/>
    <property type="molecule type" value="Genomic_DNA"/>
</dbReference>
<comment type="caution">
    <text evidence="7">The sequence shown here is derived from an EMBL/GenBank/DDBJ whole genome shotgun (WGS) entry which is preliminary data.</text>
</comment>
<dbReference type="GO" id="GO:0046872">
    <property type="term" value="F:metal ion binding"/>
    <property type="evidence" value="ECO:0007669"/>
    <property type="project" value="UniProtKB-KW"/>
</dbReference>
<organism evidence="7 8">
    <name type="scientific">Absidia repens</name>
    <dbReference type="NCBI Taxonomy" id="90262"/>
    <lineage>
        <taxon>Eukaryota</taxon>
        <taxon>Fungi</taxon>
        <taxon>Fungi incertae sedis</taxon>
        <taxon>Mucoromycota</taxon>
        <taxon>Mucoromycotina</taxon>
        <taxon>Mucoromycetes</taxon>
        <taxon>Mucorales</taxon>
        <taxon>Cunninghamellaceae</taxon>
        <taxon>Absidia</taxon>
    </lineage>
</organism>
<name>A0A1X2I6U6_9FUNG</name>
<evidence type="ECO:0000256" key="2">
    <source>
        <dbReference type="ARBA" id="ARBA00022833"/>
    </source>
</evidence>
<dbReference type="Gene3D" id="2.10.110.10">
    <property type="entry name" value="Cysteine Rich Protein"/>
    <property type="match status" value="4"/>
</dbReference>
<evidence type="ECO:0000256" key="1">
    <source>
        <dbReference type="ARBA" id="ARBA00022723"/>
    </source>
</evidence>
<evidence type="ECO:0000256" key="3">
    <source>
        <dbReference type="ARBA" id="ARBA00023038"/>
    </source>
</evidence>
<dbReference type="Pfam" id="PF00412">
    <property type="entry name" value="LIM"/>
    <property type="match status" value="4"/>
</dbReference>
<evidence type="ECO:0000256" key="4">
    <source>
        <dbReference type="PROSITE-ProRule" id="PRU00125"/>
    </source>
</evidence>
<dbReference type="PANTHER" id="PTHR24210:SF14">
    <property type="entry name" value="LIM ZINC-BINDING DOMAIN-CONTAINING PROTEIN"/>
    <property type="match status" value="1"/>
</dbReference>
<dbReference type="PANTHER" id="PTHR24210">
    <property type="entry name" value="LIM DOMAIN-CONTAINING PROTEIN"/>
    <property type="match status" value="1"/>
</dbReference>
<dbReference type="CDD" id="cd08368">
    <property type="entry name" value="LIM"/>
    <property type="match status" value="3"/>
</dbReference>
<evidence type="ECO:0000313" key="8">
    <source>
        <dbReference type="Proteomes" id="UP000193560"/>
    </source>
</evidence>
<keyword evidence="3 4" id="KW-0440">LIM domain</keyword>
<dbReference type="InterPro" id="IPR001781">
    <property type="entry name" value="Znf_LIM"/>
</dbReference>
<sequence length="293" mass="34606">MADLMDSMNEAIDQCATSPEQQQQQHAPPTSSNGCTSCHQPFNRHDDPVMYESKRYHEKCFTCFVCRVPLDLRRAHEHQNKLYCQRDFAMVKKKIHCASCEQPIEYNQVPLKVLGTYYHPGHVRCYQCQEPLDEKSSYREHQGRVYCRRDYRKLTLPKCRGCGKPVEKEAVSSNELQGKWHMSCFGCQTCHQSFPDSTFYVFDNSPYCKRHYHQLNNSLCRSCDDPIEGPCAQTIDEGWRFHPPCFTCTVCRHAITDIYYMFERRIYCETHIQQLQKQRNVRAEKRRTQFGRI</sequence>
<dbReference type="SMART" id="SM00132">
    <property type="entry name" value="LIM"/>
    <property type="match status" value="4"/>
</dbReference>
<dbReference type="SUPFAM" id="SSF57716">
    <property type="entry name" value="Glucocorticoid receptor-like (DNA-binding domain)"/>
    <property type="match status" value="3"/>
</dbReference>
<evidence type="ECO:0000259" key="6">
    <source>
        <dbReference type="PROSITE" id="PS50023"/>
    </source>
</evidence>
<proteinExistence type="predicted"/>
<dbReference type="OrthoDB" id="1112565at2759"/>
<dbReference type="Proteomes" id="UP000193560">
    <property type="component" value="Unassembled WGS sequence"/>
</dbReference>